<dbReference type="Proteomes" id="UP000494163">
    <property type="component" value="Chromosome 2L"/>
</dbReference>
<dbReference type="Gene3D" id="3.40.50.2000">
    <property type="entry name" value="Glycogen Phosphorylase B"/>
    <property type="match status" value="1"/>
</dbReference>
<accession>A0A0M4EQR8</accession>
<keyword evidence="4" id="KW-1133">Transmembrane helix</keyword>
<keyword evidence="6" id="KW-1185">Reference proteome</keyword>
<keyword evidence="4" id="KW-0812">Transmembrane</keyword>
<evidence type="ECO:0000256" key="1">
    <source>
        <dbReference type="ARBA" id="ARBA00009995"/>
    </source>
</evidence>
<evidence type="ECO:0000256" key="2">
    <source>
        <dbReference type="ARBA" id="ARBA00022676"/>
    </source>
</evidence>
<sequence>MSMMQALAEAGHNITVVITIRPKVKCENMQLIVIPMSKAQEHNLEQQMSTMAGQKNSIFMLFKRVQNMLDSQLDLLSVAAFQRVYETKFDLMFLGYILNDLHLGLAAKLRVPLILAWVQAPAVNIDTLVGNPTNPSYIPRVGTAVKSGEIMGFGKRLQNFSNSLIFQLMMLHFKHQMQYYYKQQFGHIADFPTLQQMRRNVSLVFTNSHSISEGPIRPLVPGIIEIGGIQIKQHPNALPKDISDFLDDAEHGVILLSLGSNIKSSAVKPHLVQSMFKVLSKLKQRVIWKWEQPEMTPGLAANILYKQWLPQDDILAHPKIKLFITHAGKGGITEAQYHGVPMLALPIFGDQPTNAENMQLAGYGLTLELLSLNEQNFKQQLNELLTNKKYAQAIRRFSRLYRDRPLSARQTVLYWTEYVLRHHGAVHLQSTAVHMSFIAYHNLDVYAFLISVATLLLLLAKLVIKIICCSLSQKRKKVK</sequence>
<name>A0A0M4EQR8_DROBS</name>
<dbReference type="PANTHER" id="PTHR48043:SF159">
    <property type="entry name" value="EG:EG0003.4 PROTEIN-RELATED"/>
    <property type="match status" value="1"/>
</dbReference>
<evidence type="ECO:0000313" key="5">
    <source>
        <dbReference type="EMBL" id="ALC39400.1"/>
    </source>
</evidence>
<dbReference type="InterPro" id="IPR050271">
    <property type="entry name" value="UDP-glycosyltransferase"/>
</dbReference>
<organism evidence="5 6">
    <name type="scientific">Drosophila busckii</name>
    <name type="common">Fruit fly</name>
    <dbReference type="NCBI Taxonomy" id="30019"/>
    <lineage>
        <taxon>Eukaryota</taxon>
        <taxon>Metazoa</taxon>
        <taxon>Ecdysozoa</taxon>
        <taxon>Arthropoda</taxon>
        <taxon>Hexapoda</taxon>
        <taxon>Insecta</taxon>
        <taxon>Pterygota</taxon>
        <taxon>Neoptera</taxon>
        <taxon>Endopterygota</taxon>
        <taxon>Diptera</taxon>
        <taxon>Brachycera</taxon>
        <taxon>Muscomorpha</taxon>
        <taxon>Ephydroidea</taxon>
        <taxon>Drosophilidae</taxon>
        <taxon>Drosophila</taxon>
    </lineage>
</organism>
<comment type="similarity">
    <text evidence="1">Belongs to the UDP-glycosyltransferase family.</text>
</comment>
<protein>
    <submittedName>
        <fullName evidence="5">Ugt37c1</fullName>
    </submittedName>
</protein>
<dbReference type="AlphaFoldDB" id="A0A0M4EQR8"/>
<evidence type="ECO:0000256" key="4">
    <source>
        <dbReference type="SAM" id="Phobius"/>
    </source>
</evidence>
<dbReference type="OrthoDB" id="5835829at2759"/>
<dbReference type="OMA" id="YLTIRFN"/>
<evidence type="ECO:0000256" key="3">
    <source>
        <dbReference type="ARBA" id="ARBA00022679"/>
    </source>
</evidence>
<dbReference type="FunFam" id="3.40.50.2000:FF:000050">
    <property type="entry name" value="UDP-glucuronosyltransferase"/>
    <property type="match status" value="1"/>
</dbReference>
<feature type="transmembrane region" description="Helical" evidence="4">
    <location>
        <begin position="445"/>
        <end position="467"/>
    </location>
</feature>
<dbReference type="CDD" id="cd03784">
    <property type="entry name" value="GT1_Gtf-like"/>
    <property type="match status" value="1"/>
</dbReference>
<dbReference type="EMBL" id="CP012523">
    <property type="protein sequence ID" value="ALC39400.1"/>
    <property type="molecule type" value="Genomic_DNA"/>
</dbReference>
<keyword evidence="3" id="KW-0808">Transferase</keyword>
<dbReference type="GO" id="GO:0008194">
    <property type="term" value="F:UDP-glycosyltransferase activity"/>
    <property type="evidence" value="ECO:0007669"/>
    <property type="project" value="InterPro"/>
</dbReference>
<dbReference type="InterPro" id="IPR002213">
    <property type="entry name" value="UDP_glucos_trans"/>
</dbReference>
<gene>
    <name evidence="5" type="ORF">Dbus_chr2Lg1485</name>
</gene>
<reference evidence="5 6" key="1">
    <citation type="submission" date="2015-08" db="EMBL/GenBank/DDBJ databases">
        <title>Ancestral chromatin configuration constrains chromatin evolution on differentiating sex chromosomes in Drosophila.</title>
        <authorList>
            <person name="Zhou Q."/>
            <person name="Bachtrog D."/>
        </authorList>
    </citation>
    <scope>NUCLEOTIDE SEQUENCE [LARGE SCALE GENOMIC DNA]</scope>
    <source>
        <tissue evidence="5">Whole larvae</tissue>
    </source>
</reference>
<evidence type="ECO:0000313" key="6">
    <source>
        <dbReference type="Proteomes" id="UP000494163"/>
    </source>
</evidence>
<dbReference type="PANTHER" id="PTHR48043">
    <property type="entry name" value="EG:EG0003.4 PROTEIN-RELATED"/>
    <property type="match status" value="1"/>
</dbReference>
<keyword evidence="2" id="KW-0328">Glycosyltransferase</keyword>
<proteinExistence type="inferred from homology"/>
<keyword evidence="4" id="KW-0472">Membrane</keyword>
<feature type="non-terminal residue" evidence="5">
    <location>
        <position position="479"/>
    </location>
</feature>
<dbReference type="SUPFAM" id="SSF53756">
    <property type="entry name" value="UDP-Glycosyltransferase/glycogen phosphorylase"/>
    <property type="match status" value="1"/>
</dbReference>
<dbReference type="Pfam" id="PF00201">
    <property type="entry name" value="UDPGT"/>
    <property type="match status" value="1"/>
</dbReference>